<proteinExistence type="predicted"/>
<dbReference type="InterPro" id="IPR045515">
    <property type="entry name" value="DUF6440"/>
</dbReference>
<keyword evidence="3" id="KW-1185">Reference proteome</keyword>
<reference evidence="2" key="1">
    <citation type="submission" date="2023-07" db="EMBL/GenBank/DDBJ databases">
        <title>Genome content predicts the carbon catabolic preferences of heterotrophic bacteria.</title>
        <authorList>
            <person name="Gralka M."/>
        </authorList>
    </citation>
    <scope>NUCLEOTIDE SEQUENCE</scope>
    <source>
        <strain evidence="2">E2R20</strain>
    </source>
</reference>
<dbReference type="EMBL" id="JAUOQO010000004">
    <property type="protein sequence ID" value="MDO6573708.1"/>
    <property type="molecule type" value="Genomic_DNA"/>
</dbReference>
<dbReference type="GeneID" id="72471434"/>
<protein>
    <submittedName>
        <fullName evidence="2">DUF6440 family protein</fullName>
    </submittedName>
</protein>
<sequence length="68" mass="7556">MFNNKKNDNRFNVENVSKNSNVRCYVLTDKDTGIQYLATWVSTGGGITPLLDENGNVSKVDTTSLKDD</sequence>
<dbReference type="Proteomes" id="UP001170310">
    <property type="component" value="Unassembled WGS sequence"/>
</dbReference>
<evidence type="ECO:0000259" key="1">
    <source>
        <dbReference type="Pfam" id="PF20037"/>
    </source>
</evidence>
<gene>
    <name evidence="2" type="ORF">Q4528_06005</name>
</gene>
<organism evidence="2 3">
    <name type="scientific">Staphylococcus pasteuri_A</name>
    <dbReference type="NCBI Taxonomy" id="3062664"/>
    <lineage>
        <taxon>Bacteria</taxon>
        <taxon>Bacillati</taxon>
        <taxon>Bacillota</taxon>
        <taxon>Bacilli</taxon>
        <taxon>Bacillales</taxon>
        <taxon>Staphylococcaceae</taxon>
        <taxon>Staphylococcus</taxon>
    </lineage>
</organism>
<comment type="caution">
    <text evidence="2">The sequence shown here is derived from an EMBL/GenBank/DDBJ whole genome shotgun (WGS) entry which is preliminary data.</text>
</comment>
<feature type="domain" description="DUF6440" evidence="1">
    <location>
        <begin position="11"/>
        <end position="57"/>
    </location>
</feature>
<accession>A0AAW7YQQ0</accession>
<evidence type="ECO:0000313" key="2">
    <source>
        <dbReference type="EMBL" id="MDO6573708.1"/>
    </source>
</evidence>
<dbReference type="AlphaFoldDB" id="A0AAW7YQQ0"/>
<dbReference type="Pfam" id="PF20037">
    <property type="entry name" value="DUF6440"/>
    <property type="match status" value="1"/>
</dbReference>
<name>A0AAW7YQQ0_9STAP</name>
<dbReference type="RefSeq" id="WP_017637506.1">
    <property type="nucleotide sequence ID" value="NZ_JAUOQO010000004.1"/>
</dbReference>
<evidence type="ECO:0000313" key="3">
    <source>
        <dbReference type="Proteomes" id="UP001170310"/>
    </source>
</evidence>